<dbReference type="Proteomes" id="UP000272015">
    <property type="component" value="Unassembled WGS sequence"/>
</dbReference>
<evidence type="ECO:0000313" key="1">
    <source>
        <dbReference type="EMBL" id="RJT88158.1"/>
    </source>
</evidence>
<proteinExistence type="predicted"/>
<evidence type="ECO:0000313" key="2">
    <source>
        <dbReference type="Proteomes" id="UP000272015"/>
    </source>
</evidence>
<protein>
    <submittedName>
        <fullName evidence="1">HK97 gp10 family phage protein</fullName>
    </submittedName>
</protein>
<dbReference type="Pfam" id="PF04883">
    <property type="entry name" value="HK97-gp10_like"/>
    <property type="match status" value="1"/>
</dbReference>
<dbReference type="InterPro" id="IPR010064">
    <property type="entry name" value="HK97-gp10_tail"/>
</dbReference>
<organism evidence="1 2">
    <name type="scientific">Cryobacterium melibiosiphilum</name>
    <dbReference type="NCBI Taxonomy" id="995039"/>
    <lineage>
        <taxon>Bacteria</taxon>
        <taxon>Bacillati</taxon>
        <taxon>Actinomycetota</taxon>
        <taxon>Actinomycetes</taxon>
        <taxon>Micrococcales</taxon>
        <taxon>Microbacteriaceae</taxon>
        <taxon>Cryobacterium</taxon>
    </lineage>
</organism>
<reference evidence="1 2" key="1">
    <citation type="submission" date="2018-09" db="EMBL/GenBank/DDBJ databases">
        <title>Novel species of Cryobacterium.</title>
        <authorList>
            <person name="Liu Q."/>
            <person name="Xin Y.-H."/>
        </authorList>
    </citation>
    <scope>NUCLEOTIDE SEQUENCE [LARGE SCALE GENOMIC DNA]</scope>
    <source>
        <strain evidence="1 2">Hh39</strain>
    </source>
</reference>
<name>A0A3A5MM10_9MICO</name>
<gene>
    <name evidence="1" type="ORF">D6T64_12110</name>
</gene>
<dbReference type="EMBL" id="QZVS01000085">
    <property type="protein sequence ID" value="RJT88158.1"/>
    <property type="molecule type" value="Genomic_DNA"/>
</dbReference>
<accession>A0A3A5MM10</accession>
<keyword evidence="2" id="KW-1185">Reference proteome</keyword>
<sequence>MGKSAGVRRLVKDVADEVAIVARMTAPVDSGDYRDGIEVRMRETSYRAFAIVVGTDWKTMLVEAKTGNLVNALRYVARG</sequence>
<comment type="caution">
    <text evidence="1">The sequence shown here is derived from an EMBL/GenBank/DDBJ whole genome shotgun (WGS) entry which is preliminary data.</text>
</comment>
<dbReference type="AlphaFoldDB" id="A0A3A5MM10"/>
<dbReference type="OrthoDB" id="5073834at2"/>